<keyword evidence="12 19" id="KW-1133">Transmembrane helix</keyword>
<keyword evidence="13 19" id="KW-0472">Membrane</keyword>
<evidence type="ECO:0000256" key="1">
    <source>
        <dbReference type="ARBA" id="ARBA00001946"/>
    </source>
</evidence>
<evidence type="ECO:0000256" key="10">
    <source>
        <dbReference type="ARBA" id="ARBA00022692"/>
    </source>
</evidence>
<dbReference type="NCBIfam" id="TIGR00317">
    <property type="entry name" value="cobS"/>
    <property type="match status" value="1"/>
</dbReference>
<comment type="catalytic activity">
    <reaction evidence="17 19">
        <text>alpha-ribazole + adenosylcob(III)inamide-GDP = adenosylcob(III)alamin + GMP + H(+)</text>
        <dbReference type="Rhea" id="RHEA:16049"/>
        <dbReference type="ChEBI" id="CHEBI:10329"/>
        <dbReference type="ChEBI" id="CHEBI:15378"/>
        <dbReference type="ChEBI" id="CHEBI:18408"/>
        <dbReference type="ChEBI" id="CHEBI:58115"/>
        <dbReference type="ChEBI" id="CHEBI:60487"/>
        <dbReference type="EC" id="2.7.8.26"/>
    </reaction>
</comment>
<evidence type="ECO:0000313" key="21">
    <source>
        <dbReference type="Proteomes" id="UP001296776"/>
    </source>
</evidence>
<evidence type="ECO:0000256" key="16">
    <source>
        <dbReference type="ARBA" id="ARBA00032853"/>
    </source>
</evidence>
<comment type="cofactor">
    <cofactor evidence="1 19">
        <name>Mg(2+)</name>
        <dbReference type="ChEBI" id="CHEBI:18420"/>
    </cofactor>
</comment>
<evidence type="ECO:0000313" key="20">
    <source>
        <dbReference type="EMBL" id="MBK1703979.1"/>
    </source>
</evidence>
<organism evidence="20 21">
    <name type="scientific">Halochromatium glycolicum</name>
    <dbReference type="NCBI Taxonomy" id="85075"/>
    <lineage>
        <taxon>Bacteria</taxon>
        <taxon>Pseudomonadati</taxon>
        <taxon>Pseudomonadota</taxon>
        <taxon>Gammaproteobacteria</taxon>
        <taxon>Chromatiales</taxon>
        <taxon>Chromatiaceae</taxon>
        <taxon>Halochromatium</taxon>
    </lineage>
</organism>
<reference evidence="20" key="1">
    <citation type="submission" date="2017-08" db="EMBL/GenBank/DDBJ databases">
        <authorList>
            <person name="Imhoff J.F."/>
            <person name="Rahn T."/>
            <person name="Kuenzel S."/>
            <person name="Neulinger S.C."/>
        </authorList>
    </citation>
    <scope>NUCLEOTIDE SEQUENCE</scope>
    <source>
        <strain evidence="20">DSM 11080</strain>
    </source>
</reference>
<evidence type="ECO:0000256" key="14">
    <source>
        <dbReference type="ARBA" id="ARBA00025228"/>
    </source>
</evidence>
<comment type="catalytic activity">
    <reaction evidence="18 19">
        <text>alpha-ribazole 5'-phosphate + adenosylcob(III)inamide-GDP = adenosylcob(III)alamin 5'-phosphate + GMP + H(+)</text>
        <dbReference type="Rhea" id="RHEA:23560"/>
        <dbReference type="ChEBI" id="CHEBI:15378"/>
        <dbReference type="ChEBI" id="CHEBI:57918"/>
        <dbReference type="ChEBI" id="CHEBI:58115"/>
        <dbReference type="ChEBI" id="CHEBI:60487"/>
        <dbReference type="ChEBI" id="CHEBI:60493"/>
        <dbReference type="EC" id="2.7.8.26"/>
    </reaction>
</comment>
<comment type="function">
    <text evidence="14 19">Joins adenosylcobinamide-GDP and alpha-ribazole to generate adenosylcobalamin (Ado-cobalamin). Also synthesizes adenosylcobalamin 5'-phosphate from adenosylcobinamide-GDP and alpha-ribazole 5'-phosphate.</text>
</comment>
<dbReference type="InterPro" id="IPR003805">
    <property type="entry name" value="CobS"/>
</dbReference>
<evidence type="ECO:0000256" key="13">
    <source>
        <dbReference type="ARBA" id="ARBA00023136"/>
    </source>
</evidence>
<feature type="transmembrane region" description="Helical" evidence="19">
    <location>
        <begin position="63"/>
        <end position="82"/>
    </location>
</feature>
<proteinExistence type="inferred from homology"/>
<evidence type="ECO:0000256" key="18">
    <source>
        <dbReference type="ARBA" id="ARBA00049504"/>
    </source>
</evidence>
<dbReference type="GO" id="GO:0008818">
    <property type="term" value="F:cobalamin 5'-phosphate synthase activity"/>
    <property type="evidence" value="ECO:0007669"/>
    <property type="project" value="UniProtKB-UniRule"/>
</dbReference>
<evidence type="ECO:0000256" key="5">
    <source>
        <dbReference type="ARBA" id="ARBA00013200"/>
    </source>
</evidence>
<evidence type="ECO:0000256" key="19">
    <source>
        <dbReference type="HAMAP-Rule" id="MF_00719"/>
    </source>
</evidence>
<gene>
    <name evidence="19 20" type="primary">cobS</name>
    <name evidence="20" type="ORF">CKO40_05330</name>
</gene>
<dbReference type="PANTHER" id="PTHR34148">
    <property type="entry name" value="ADENOSYLCOBINAMIDE-GDP RIBAZOLETRANSFERASE"/>
    <property type="match status" value="1"/>
</dbReference>
<keyword evidence="11 19" id="KW-0460">Magnesium</keyword>
<evidence type="ECO:0000256" key="8">
    <source>
        <dbReference type="ARBA" id="ARBA00022573"/>
    </source>
</evidence>
<keyword evidence="7 19" id="KW-1003">Cell membrane</keyword>
<dbReference type="EMBL" id="NRSJ01000006">
    <property type="protein sequence ID" value="MBK1703979.1"/>
    <property type="molecule type" value="Genomic_DNA"/>
</dbReference>
<evidence type="ECO:0000256" key="6">
    <source>
        <dbReference type="ARBA" id="ARBA00015850"/>
    </source>
</evidence>
<feature type="transmembrane region" description="Helical" evidence="19">
    <location>
        <begin position="185"/>
        <end position="218"/>
    </location>
</feature>
<dbReference type="EC" id="2.7.8.26" evidence="5 19"/>
<comment type="pathway">
    <text evidence="3 19">Cofactor biosynthesis; adenosylcobalamin biosynthesis; adenosylcobalamin from cob(II)yrinate a,c-diamide: step 7/7.</text>
</comment>
<comment type="subcellular location">
    <subcellularLocation>
        <location evidence="2 19">Cell membrane</location>
        <topology evidence="2 19">Multi-pass membrane protein</topology>
    </subcellularLocation>
</comment>
<dbReference type="AlphaFoldDB" id="A0AAJ0U2A7"/>
<evidence type="ECO:0000256" key="2">
    <source>
        <dbReference type="ARBA" id="ARBA00004651"/>
    </source>
</evidence>
<comment type="caution">
    <text evidence="20">The sequence shown here is derived from an EMBL/GenBank/DDBJ whole genome shotgun (WGS) entry which is preliminary data.</text>
</comment>
<comment type="similarity">
    <text evidence="4 19">Belongs to the CobS family.</text>
</comment>
<keyword evidence="9 19" id="KW-0808">Transferase</keyword>
<feature type="transmembrane region" description="Helical" evidence="19">
    <location>
        <begin position="35"/>
        <end position="56"/>
    </location>
</feature>
<name>A0AAJ0U2A7_9GAMM</name>
<evidence type="ECO:0000256" key="15">
    <source>
        <dbReference type="ARBA" id="ARBA00032605"/>
    </source>
</evidence>
<evidence type="ECO:0000256" key="17">
    <source>
        <dbReference type="ARBA" id="ARBA00048623"/>
    </source>
</evidence>
<dbReference type="GO" id="GO:0051073">
    <property type="term" value="F:adenosylcobinamide-GDP ribazoletransferase activity"/>
    <property type="evidence" value="ECO:0007669"/>
    <property type="project" value="UniProtKB-UniRule"/>
</dbReference>
<keyword evidence="21" id="KW-1185">Reference proteome</keyword>
<dbReference type="Pfam" id="PF02654">
    <property type="entry name" value="CobS"/>
    <property type="match status" value="1"/>
</dbReference>
<accession>A0AAJ0U2A7</accession>
<evidence type="ECO:0000256" key="12">
    <source>
        <dbReference type="ARBA" id="ARBA00022989"/>
    </source>
</evidence>
<keyword evidence="8 19" id="KW-0169">Cobalamin biosynthesis</keyword>
<dbReference type="GO" id="GO:0009236">
    <property type="term" value="P:cobalamin biosynthetic process"/>
    <property type="evidence" value="ECO:0007669"/>
    <property type="project" value="UniProtKB-UniRule"/>
</dbReference>
<keyword evidence="10 19" id="KW-0812">Transmembrane</keyword>
<evidence type="ECO:0000256" key="9">
    <source>
        <dbReference type="ARBA" id="ARBA00022679"/>
    </source>
</evidence>
<sequence>MIRPCLLAARFLTRAPLPDPGAADAATLGRSALCYPLVGLLLGGGLAVLWLATTVLPGGAPSLASAALLLVAWTWGTGGLHLDGLSDCADAWVGGLGSRERTLELLKDPLTGSMGVVAIVLVLLVKLAALASLPAGPAAGLILLLAPTVARLQLLVLALTTISARPEGLGTALRQTLPRRAAQGVVGFSVGALLLVLALAGLGLAGLVSLMVAGLLLWRWRRSLLERLGGFTGDTAGALVELTEAAVLLTLVLLVRG</sequence>
<dbReference type="RefSeq" id="WP_200345150.1">
    <property type="nucleotide sequence ID" value="NZ_NRSJ01000006.1"/>
</dbReference>
<evidence type="ECO:0000256" key="4">
    <source>
        <dbReference type="ARBA" id="ARBA00010561"/>
    </source>
</evidence>
<protein>
    <recommendedName>
        <fullName evidence="6 19">Adenosylcobinamide-GDP ribazoletransferase</fullName>
        <ecNumber evidence="5 19">2.7.8.26</ecNumber>
    </recommendedName>
    <alternativeName>
        <fullName evidence="16 19">Cobalamin synthase</fullName>
    </alternativeName>
    <alternativeName>
        <fullName evidence="15 19">Cobalamin-5'-phosphate synthase</fullName>
    </alternativeName>
</protein>
<feature type="transmembrane region" description="Helical" evidence="19">
    <location>
        <begin position="141"/>
        <end position="165"/>
    </location>
</feature>
<dbReference type="Proteomes" id="UP001296776">
    <property type="component" value="Unassembled WGS sequence"/>
</dbReference>
<evidence type="ECO:0000256" key="7">
    <source>
        <dbReference type="ARBA" id="ARBA00022475"/>
    </source>
</evidence>
<reference evidence="20" key="2">
    <citation type="journal article" date="2020" name="Microorganisms">
        <title>Osmotic Adaptation and Compatible Solute Biosynthesis of Phototrophic Bacteria as Revealed from Genome Analyses.</title>
        <authorList>
            <person name="Imhoff J.F."/>
            <person name="Rahn T."/>
            <person name="Kunzel S."/>
            <person name="Keller A."/>
            <person name="Neulinger S.C."/>
        </authorList>
    </citation>
    <scope>NUCLEOTIDE SEQUENCE</scope>
    <source>
        <strain evidence="20">DSM 11080</strain>
    </source>
</reference>
<evidence type="ECO:0000256" key="11">
    <source>
        <dbReference type="ARBA" id="ARBA00022842"/>
    </source>
</evidence>
<feature type="transmembrane region" description="Helical" evidence="19">
    <location>
        <begin position="110"/>
        <end position="129"/>
    </location>
</feature>
<dbReference type="HAMAP" id="MF_00719">
    <property type="entry name" value="CobS"/>
    <property type="match status" value="1"/>
</dbReference>
<dbReference type="GO" id="GO:0005886">
    <property type="term" value="C:plasma membrane"/>
    <property type="evidence" value="ECO:0007669"/>
    <property type="project" value="UniProtKB-SubCell"/>
</dbReference>
<evidence type="ECO:0000256" key="3">
    <source>
        <dbReference type="ARBA" id="ARBA00004663"/>
    </source>
</evidence>
<dbReference type="PANTHER" id="PTHR34148:SF1">
    <property type="entry name" value="ADENOSYLCOBINAMIDE-GDP RIBAZOLETRANSFERASE"/>
    <property type="match status" value="1"/>
</dbReference>